<feature type="domain" description="Pyruvate flavodoxin/ferredoxin oxidoreductase pyrimidine binding" evidence="3">
    <location>
        <begin position="30"/>
        <end position="99"/>
    </location>
</feature>
<proteinExistence type="predicted"/>
<dbReference type="InterPro" id="IPR029061">
    <property type="entry name" value="THDP-binding"/>
</dbReference>
<dbReference type="GO" id="GO:0046872">
    <property type="term" value="F:metal ion binding"/>
    <property type="evidence" value="ECO:0007669"/>
    <property type="project" value="UniProtKB-KW"/>
</dbReference>
<dbReference type="GO" id="GO:0016491">
    <property type="term" value="F:oxidoreductase activity"/>
    <property type="evidence" value="ECO:0007669"/>
    <property type="project" value="UniProtKB-KW"/>
</dbReference>
<keyword evidence="1" id="KW-0479">Metal-binding</keyword>
<accession>X1EE79</accession>
<dbReference type="CDD" id="cd07034">
    <property type="entry name" value="TPP_PYR_PFOR_IOR-alpha_like"/>
    <property type="match status" value="1"/>
</dbReference>
<evidence type="ECO:0000256" key="1">
    <source>
        <dbReference type="ARBA" id="ARBA00022723"/>
    </source>
</evidence>
<evidence type="ECO:0000259" key="3">
    <source>
        <dbReference type="Pfam" id="PF01855"/>
    </source>
</evidence>
<dbReference type="AlphaFoldDB" id="X1EE79"/>
<evidence type="ECO:0000313" key="4">
    <source>
        <dbReference type="EMBL" id="GAH06958.1"/>
    </source>
</evidence>
<dbReference type="GO" id="GO:0030976">
    <property type="term" value="F:thiamine pyrophosphate binding"/>
    <property type="evidence" value="ECO:0007669"/>
    <property type="project" value="InterPro"/>
</dbReference>
<dbReference type="SUPFAM" id="SSF52518">
    <property type="entry name" value="Thiamin diphosphate-binding fold (THDP-binding)"/>
    <property type="match status" value="1"/>
</dbReference>
<dbReference type="PANTHER" id="PTHR43710:SF7">
    <property type="entry name" value="INDOLEPYRUVATE OXIDOREDUCTASE SUBUNIT IORA"/>
    <property type="match status" value="1"/>
</dbReference>
<reference evidence="4" key="1">
    <citation type="journal article" date="2014" name="Front. Microbiol.">
        <title>High frequency of phylogenetically diverse reductive dehalogenase-homologous genes in deep subseafloor sedimentary metagenomes.</title>
        <authorList>
            <person name="Kawai M."/>
            <person name="Futagami T."/>
            <person name="Toyoda A."/>
            <person name="Takaki Y."/>
            <person name="Nishi S."/>
            <person name="Hori S."/>
            <person name="Arai W."/>
            <person name="Tsubouchi T."/>
            <person name="Morono Y."/>
            <person name="Uchiyama I."/>
            <person name="Ito T."/>
            <person name="Fujiyama A."/>
            <person name="Inagaki F."/>
            <person name="Takami H."/>
        </authorList>
    </citation>
    <scope>NUCLEOTIDE SEQUENCE</scope>
    <source>
        <strain evidence="4">Expedition CK06-06</strain>
    </source>
</reference>
<dbReference type="InterPro" id="IPR002880">
    <property type="entry name" value="Pyrv_Fd/Flavodoxin_OxRdtase_N"/>
</dbReference>
<name>X1EE79_9ZZZZ</name>
<dbReference type="InterPro" id="IPR045025">
    <property type="entry name" value="HACL1-like"/>
</dbReference>
<dbReference type="EMBL" id="BART01033382">
    <property type="protein sequence ID" value="GAH06958.1"/>
    <property type="molecule type" value="Genomic_DNA"/>
</dbReference>
<protein>
    <recommendedName>
        <fullName evidence="3">Pyruvate flavodoxin/ferredoxin oxidoreductase pyrimidine binding domain-containing protein</fullName>
    </recommendedName>
</protein>
<dbReference type="PANTHER" id="PTHR43710">
    <property type="entry name" value="2-HYDROXYACYL-COA LYASE"/>
    <property type="match status" value="1"/>
</dbReference>
<gene>
    <name evidence="4" type="ORF">S01H4_57393</name>
</gene>
<organism evidence="4">
    <name type="scientific">marine sediment metagenome</name>
    <dbReference type="NCBI Taxonomy" id="412755"/>
    <lineage>
        <taxon>unclassified sequences</taxon>
        <taxon>metagenomes</taxon>
        <taxon>ecological metagenomes</taxon>
    </lineage>
</organism>
<comment type="caution">
    <text evidence="4">The sequence shown here is derived from an EMBL/GenBank/DDBJ whole genome shotgun (WGS) entry which is preliminary data.</text>
</comment>
<evidence type="ECO:0000256" key="2">
    <source>
        <dbReference type="ARBA" id="ARBA00023002"/>
    </source>
</evidence>
<feature type="non-terminal residue" evidence="4">
    <location>
        <position position="1"/>
    </location>
</feature>
<sequence>FIWWLIMMEITEDKVGKKILLLGNEAITRGALEAGVDVATTYPGTPSSEIADMFSKIAQHATKQDKSPGFYFEYSTNEKVALEVAAAAAFSGLRALTCMKHVGLNVASDAFMTYMYVGCKGGHILVIADDPYCHSSQNEQDSR</sequence>
<dbReference type="Pfam" id="PF01855">
    <property type="entry name" value="POR_N"/>
    <property type="match status" value="1"/>
</dbReference>
<keyword evidence="2" id="KW-0560">Oxidoreductase</keyword>
<dbReference type="Gene3D" id="3.40.50.970">
    <property type="match status" value="1"/>
</dbReference>